<evidence type="ECO:0000256" key="1">
    <source>
        <dbReference type="ARBA" id="ARBA00022714"/>
    </source>
</evidence>
<evidence type="ECO:0000256" key="4">
    <source>
        <dbReference type="ARBA" id="ARBA00023014"/>
    </source>
</evidence>
<dbReference type="STRING" id="660518.SAMN05216218_105270"/>
<dbReference type="OrthoDB" id="6837at2157"/>
<evidence type="ECO:0000313" key="9">
    <source>
        <dbReference type="Proteomes" id="UP000199076"/>
    </source>
</evidence>
<keyword evidence="3" id="KW-0408">Iron</keyword>
<dbReference type="Gene3D" id="2.102.10.10">
    <property type="entry name" value="Rieske [2Fe-2S] iron-sulphur domain"/>
    <property type="match status" value="1"/>
</dbReference>
<evidence type="ECO:0000256" key="6">
    <source>
        <dbReference type="SAM" id="MobiDB-lite"/>
    </source>
</evidence>
<reference evidence="9" key="1">
    <citation type="submission" date="2016-10" db="EMBL/GenBank/DDBJ databases">
        <authorList>
            <person name="Varghese N."/>
            <person name="Submissions S."/>
        </authorList>
    </citation>
    <scope>NUCLEOTIDE SEQUENCE [LARGE SCALE GENOMIC DNA]</scope>
    <source>
        <strain evidence="9">IBRC-M 10760</strain>
    </source>
</reference>
<protein>
    <submittedName>
        <fullName evidence="8">Ferredoxin subunit of nitrite reductase or a ring-hydroxylating dioxygenase</fullName>
    </submittedName>
</protein>
<dbReference type="RefSeq" id="WP_092690724.1">
    <property type="nucleotide sequence ID" value="NZ_FNBK01000005.1"/>
</dbReference>
<keyword evidence="9" id="KW-1185">Reference proteome</keyword>
<dbReference type="PROSITE" id="PS51296">
    <property type="entry name" value="RIESKE"/>
    <property type="match status" value="1"/>
</dbReference>
<name>A0A1G7KEP5_9EURY</name>
<dbReference type="Proteomes" id="UP000199076">
    <property type="component" value="Unassembled WGS sequence"/>
</dbReference>
<keyword evidence="8" id="KW-0560">Oxidoreductase</keyword>
<evidence type="ECO:0000256" key="3">
    <source>
        <dbReference type="ARBA" id="ARBA00023004"/>
    </source>
</evidence>
<dbReference type="GO" id="GO:0046872">
    <property type="term" value="F:metal ion binding"/>
    <property type="evidence" value="ECO:0007669"/>
    <property type="project" value="UniProtKB-KW"/>
</dbReference>
<evidence type="ECO:0000256" key="5">
    <source>
        <dbReference type="ARBA" id="ARBA00034078"/>
    </source>
</evidence>
<keyword evidence="4" id="KW-0411">Iron-sulfur</keyword>
<evidence type="ECO:0000313" key="8">
    <source>
        <dbReference type="EMBL" id="SDF35464.1"/>
    </source>
</evidence>
<dbReference type="GO" id="GO:0051537">
    <property type="term" value="F:2 iron, 2 sulfur cluster binding"/>
    <property type="evidence" value="ECO:0007669"/>
    <property type="project" value="UniProtKB-KW"/>
</dbReference>
<feature type="domain" description="Rieske" evidence="7">
    <location>
        <begin position="16"/>
        <end position="126"/>
    </location>
</feature>
<evidence type="ECO:0000256" key="2">
    <source>
        <dbReference type="ARBA" id="ARBA00022723"/>
    </source>
</evidence>
<dbReference type="InterPro" id="IPR017941">
    <property type="entry name" value="Rieske_2Fe-2S"/>
</dbReference>
<accession>A0A1G7KEP5</accession>
<dbReference type="SUPFAM" id="SSF50022">
    <property type="entry name" value="ISP domain"/>
    <property type="match status" value="1"/>
</dbReference>
<dbReference type="AlphaFoldDB" id="A0A1G7KEP5"/>
<feature type="region of interest" description="Disordered" evidence="6">
    <location>
        <begin position="1"/>
        <end position="24"/>
    </location>
</feature>
<keyword evidence="2" id="KW-0479">Metal-binding</keyword>
<proteinExistence type="predicted"/>
<gene>
    <name evidence="8" type="ORF">SAMN05216218_105270</name>
</gene>
<sequence>MSRSDSGESDLPQNAHHVGSEAELERGESILAEVDGIEIAVYHTEDGYFAISNFCVHQGGPLCEGPVTGTLGQDDDGKLCYEEGTQVVRCPWHGWEFDVETGEHLSRPEYSQPTYDVLVRDGEVYVRW</sequence>
<keyword evidence="8" id="KW-0223">Dioxygenase</keyword>
<dbReference type="GO" id="GO:0051213">
    <property type="term" value="F:dioxygenase activity"/>
    <property type="evidence" value="ECO:0007669"/>
    <property type="project" value="UniProtKB-KW"/>
</dbReference>
<comment type="cofactor">
    <cofactor evidence="5">
        <name>[2Fe-2S] cluster</name>
        <dbReference type="ChEBI" id="CHEBI:190135"/>
    </cofactor>
</comment>
<dbReference type="PANTHER" id="PTHR21496:SF0">
    <property type="entry name" value="RIESKE DOMAIN-CONTAINING PROTEIN"/>
    <property type="match status" value="1"/>
</dbReference>
<dbReference type="InterPro" id="IPR036922">
    <property type="entry name" value="Rieske_2Fe-2S_sf"/>
</dbReference>
<organism evidence="8 9">
    <name type="scientific">Halorientalis regularis</name>
    <dbReference type="NCBI Taxonomy" id="660518"/>
    <lineage>
        <taxon>Archaea</taxon>
        <taxon>Methanobacteriati</taxon>
        <taxon>Methanobacteriota</taxon>
        <taxon>Stenosarchaea group</taxon>
        <taxon>Halobacteria</taxon>
        <taxon>Halobacteriales</taxon>
        <taxon>Haloarculaceae</taxon>
        <taxon>Halorientalis</taxon>
    </lineage>
</organism>
<dbReference type="Pfam" id="PF00355">
    <property type="entry name" value="Rieske"/>
    <property type="match status" value="1"/>
</dbReference>
<dbReference type="EMBL" id="FNBK01000005">
    <property type="protein sequence ID" value="SDF35464.1"/>
    <property type="molecule type" value="Genomic_DNA"/>
</dbReference>
<keyword evidence="1" id="KW-0001">2Fe-2S</keyword>
<dbReference type="PANTHER" id="PTHR21496">
    <property type="entry name" value="FERREDOXIN-RELATED"/>
    <property type="match status" value="1"/>
</dbReference>
<evidence type="ECO:0000259" key="7">
    <source>
        <dbReference type="PROSITE" id="PS51296"/>
    </source>
</evidence>